<feature type="domain" description="Response regulatory" evidence="2">
    <location>
        <begin position="7"/>
        <end position="125"/>
    </location>
</feature>
<evidence type="ECO:0000313" key="5">
    <source>
        <dbReference type="Proteomes" id="UP000275281"/>
    </source>
</evidence>
<dbReference type="PANTHER" id="PTHR33121">
    <property type="entry name" value="CYCLIC DI-GMP PHOSPHODIESTERASE PDEF"/>
    <property type="match status" value="1"/>
</dbReference>
<dbReference type="PROSITE" id="PS50110">
    <property type="entry name" value="RESPONSE_REGULATORY"/>
    <property type="match status" value="1"/>
</dbReference>
<dbReference type="Gene3D" id="3.20.20.450">
    <property type="entry name" value="EAL domain"/>
    <property type="match status" value="1"/>
</dbReference>
<organism evidence="4 5">
    <name type="scientific">Alteromonas sediminis</name>
    <dbReference type="NCBI Taxonomy" id="2259342"/>
    <lineage>
        <taxon>Bacteria</taxon>
        <taxon>Pseudomonadati</taxon>
        <taxon>Pseudomonadota</taxon>
        <taxon>Gammaproteobacteria</taxon>
        <taxon>Alteromonadales</taxon>
        <taxon>Alteromonadaceae</taxon>
        <taxon>Alteromonas/Salinimonas group</taxon>
        <taxon>Alteromonas</taxon>
    </lineage>
</organism>
<dbReference type="InterPro" id="IPR001633">
    <property type="entry name" value="EAL_dom"/>
</dbReference>
<accession>A0A3N5YA51</accession>
<proteinExistence type="predicted"/>
<dbReference type="SUPFAM" id="SSF52172">
    <property type="entry name" value="CheY-like"/>
    <property type="match status" value="1"/>
</dbReference>
<dbReference type="CDD" id="cd01948">
    <property type="entry name" value="EAL"/>
    <property type="match status" value="1"/>
</dbReference>
<evidence type="ECO:0000259" key="2">
    <source>
        <dbReference type="PROSITE" id="PS50110"/>
    </source>
</evidence>
<dbReference type="InterPro" id="IPR011006">
    <property type="entry name" value="CheY-like_superfamily"/>
</dbReference>
<sequence>MANPVFSIIAIEDDESIISTIREFAEATDVAFEAFSGPHTLDIERLHHADIILLDLQLEEHDGLDVISMLAKHNVQTPIILCSGMEQNILNATRDLLLDKNLICNGELKKPFTYYDFVHAISKLDAAVGEKSTNTIPAVSAALSDQDIYDALKNNWFTVYYQPQIQPQSGELTGIECLARLAHPVKGLYGPFDFLPRVIELDVMEAFTEQVIQIGLAELGTLHLNDDVIFSFNLDANSIKADFLAWLLNYLSEHAIPPSKLCLEVTELSALDINSEVKSTLTKLRIRGISLSLDDFGTGYSTIQELNELPFNELKIDRSFVASMATREASVAIIRSTIDLADRLNFRVVAEGAETIEQVNQLLDLGCTCIQGFYYSKPMPIDELRMYCNKSKNT</sequence>
<dbReference type="GO" id="GO:0071111">
    <property type="term" value="F:cyclic-guanylate-specific phosphodiesterase activity"/>
    <property type="evidence" value="ECO:0007669"/>
    <property type="project" value="InterPro"/>
</dbReference>
<reference evidence="4 5" key="1">
    <citation type="submission" date="2018-11" db="EMBL/GenBank/DDBJ databases">
        <authorList>
            <person name="Ye M.-Q."/>
            <person name="Du Z.-J."/>
        </authorList>
    </citation>
    <scope>NUCLEOTIDE SEQUENCE [LARGE SCALE GENOMIC DNA]</scope>
    <source>
        <strain evidence="4 5">U0105</strain>
    </source>
</reference>
<dbReference type="PROSITE" id="PS50883">
    <property type="entry name" value="EAL"/>
    <property type="match status" value="1"/>
</dbReference>
<feature type="domain" description="EAL" evidence="3">
    <location>
        <begin position="141"/>
        <end position="392"/>
    </location>
</feature>
<dbReference type="SUPFAM" id="SSF141868">
    <property type="entry name" value="EAL domain-like"/>
    <property type="match status" value="1"/>
</dbReference>
<dbReference type="EMBL" id="RPOK01000001">
    <property type="protein sequence ID" value="RPJ68329.1"/>
    <property type="molecule type" value="Genomic_DNA"/>
</dbReference>
<dbReference type="InterPro" id="IPR035919">
    <property type="entry name" value="EAL_sf"/>
</dbReference>
<evidence type="ECO:0000259" key="3">
    <source>
        <dbReference type="PROSITE" id="PS50883"/>
    </source>
</evidence>
<dbReference type="AlphaFoldDB" id="A0A3N5YA51"/>
<feature type="modified residue" description="4-aspartylphosphate" evidence="1">
    <location>
        <position position="55"/>
    </location>
</feature>
<evidence type="ECO:0000256" key="1">
    <source>
        <dbReference type="PROSITE-ProRule" id="PRU00169"/>
    </source>
</evidence>
<dbReference type="GO" id="GO:0000160">
    <property type="term" value="P:phosphorelay signal transduction system"/>
    <property type="evidence" value="ECO:0007669"/>
    <property type="project" value="InterPro"/>
</dbReference>
<evidence type="ECO:0000313" key="4">
    <source>
        <dbReference type="EMBL" id="RPJ68329.1"/>
    </source>
</evidence>
<dbReference type="RefSeq" id="WP_124026330.1">
    <property type="nucleotide sequence ID" value="NZ_JBHRSN010000005.1"/>
</dbReference>
<gene>
    <name evidence="4" type="ORF">DRW07_02665</name>
</gene>
<dbReference type="PANTHER" id="PTHR33121:SF71">
    <property type="entry name" value="OXYGEN SENSOR PROTEIN DOSP"/>
    <property type="match status" value="1"/>
</dbReference>
<dbReference type="OrthoDB" id="6341453at2"/>
<dbReference type="Pfam" id="PF00072">
    <property type="entry name" value="Response_reg"/>
    <property type="match status" value="1"/>
</dbReference>
<dbReference type="Proteomes" id="UP000275281">
    <property type="component" value="Unassembled WGS sequence"/>
</dbReference>
<dbReference type="InterPro" id="IPR001789">
    <property type="entry name" value="Sig_transdc_resp-reg_receiver"/>
</dbReference>
<dbReference type="Gene3D" id="3.40.50.2300">
    <property type="match status" value="1"/>
</dbReference>
<comment type="caution">
    <text evidence="4">The sequence shown here is derived from an EMBL/GenBank/DDBJ whole genome shotgun (WGS) entry which is preliminary data.</text>
</comment>
<dbReference type="SMART" id="SM00448">
    <property type="entry name" value="REC"/>
    <property type="match status" value="1"/>
</dbReference>
<protein>
    <submittedName>
        <fullName evidence="4">EAL domain-containing protein</fullName>
    </submittedName>
</protein>
<dbReference type="SMART" id="SM00052">
    <property type="entry name" value="EAL"/>
    <property type="match status" value="1"/>
</dbReference>
<keyword evidence="1" id="KW-0597">Phosphoprotein</keyword>
<keyword evidence="5" id="KW-1185">Reference proteome</keyword>
<name>A0A3N5YA51_9ALTE</name>
<dbReference type="Pfam" id="PF00563">
    <property type="entry name" value="EAL"/>
    <property type="match status" value="1"/>
</dbReference>
<dbReference type="InterPro" id="IPR050706">
    <property type="entry name" value="Cyclic-di-GMP_PDE-like"/>
</dbReference>